<evidence type="ECO:0000256" key="4">
    <source>
        <dbReference type="ARBA" id="ARBA00022777"/>
    </source>
</evidence>
<proteinExistence type="predicted"/>
<dbReference type="OrthoDB" id="9801841at2"/>
<name>A0A5C1NKT2_9GAMM</name>
<dbReference type="RefSeq" id="WP_149285828.1">
    <property type="nucleotide sequence ID" value="NZ_CP038437.2"/>
</dbReference>
<evidence type="ECO:0000313" key="7">
    <source>
        <dbReference type="EMBL" id="QEM82705.1"/>
    </source>
</evidence>
<sequence>MDQIDFHALDDTQKKFMLEVALGNKGTCVSVSGGMCGEIYVFDQGENVLPRYVCAKIPKPLKNASIQETNKRFVNELKNQLSYNHQMFVHWAFDFIEVHGSPVALFRYWGSDLDKVIRKPELSSVTEKLSIMVYACSGLSHCYKSGLVAHQDLKPANIFLRDVKNEFRDLPDLDIYNVALIADFGLANAFQDSSVFGGSRPYMAPEQWSESELSPKTDVFALGVILYELMSGGFHPVGIKLNDYWPRPVEAYSKKWTKAEVWKKWAKTASINFEGVSPIEPEVQSLVLDMLSVDPSDRPSIEEVKIALLDIVKRESQESFVQLEFLVNYFEQKASTEPLKNRWPYLWERWGQFQTKFEKCI</sequence>
<dbReference type="InterPro" id="IPR011009">
    <property type="entry name" value="Kinase-like_dom_sf"/>
</dbReference>
<dbReference type="EMBL" id="CP038437">
    <property type="protein sequence ID" value="QEM82705.1"/>
    <property type="molecule type" value="Genomic_DNA"/>
</dbReference>
<dbReference type="InterPro" id="IPR008271">
    <property type="entry name" value="Ser/Thr_kinase_AS"/>
</dbReference>
<gene>
    <name evidence="7" type="ORF">E4T21_14970</name>
</gene>
<accession>A0A5C1NKT2</accession>
<keyword evidence="5" id="KW-0067">ATP-binding</keyword>
<dbReference type="SUPFAM" id="SSF56112">
    <property type="entry name" value="Protein kinase-like (PK-like)"/>
    <property type="match status" value="1"/>
</dbReference>
<dbReference type="InterPro" id="IPR000719">
    <property type="entry name" value="Prot_kinase_dom"/>
</dbReference>
<dbReference type="GO" id="GO:0005524">
    <property type="term" value="F:ATP binding"/>
    <property type="evidence" value="ECO:0007669"/>
    <property type="project" value="UniProtKB-KW"/>
</dbReference>
<evidence type="ECO:0000256" key="2">
    <source>
        <dbReference type="ARBA" id="ARBA00022679"/>
    </source>
</evidence>
<dbReference type="PROSITE" id="PS50011">
    <property type="entry name" value="PROTEIN_KINASE_DOM"/>
    <property type="match status" value="1"/>
</dbReference>
<dbReference type="PANTHER" id="PTHR43671">
    <property type="entry name" value="SERINE/THREONINE-PROTEIN KINASE NEK"/>
    <property type="match status" value="1"/>
</dbReference>
<protein>
    <recommendedName>
        <fullName evidence="1">non-specific serine/threonine protein kinase</fullName>
        <ecNumber evidence="1">2.7.11.1</ecNumber>
    </recommendedName>
</protein>
<dbReference type="SMART" id="SM00220">
    <property type="entry name" value="S_TKc"/>
    <property type="match status" value="1"/>
</dbReference>
<dbReference type="Pfam" id="PF00069">
    <property type="entry name" value="Pkinase"/>
    <property type="match status" value="1"/>
</dbReference>
<evidence type="ECO:0000256" key="3">
    <source>
        <dbReference type="ARBA" id="ARBA00022741"/>
    </source>
</evidence>
<dbReference type="Proteomes" id="UP000324285">
    <property type="component" value="Chromosome"/>
</dbReference>
<dbReference type="InterPro" id="IPR050660">
    <property type="entry name" value="NEK_Ser/Thr_kinase"/>
</dbReference>
<feature type="domain" description="Protein kinase" evidence="6">
    <location>
        <begin position="25"/>
        <end position="321"/>
    </location>
</feature>
<dbReference type="PANTHER" id="PTHR43671:SF13">
    <property type="entry name" value="SERINE_THREONINE-PROTEIN KINASE NEK2"/>
    <property type="match status" value="1"/>
</dbReference>
<evidence type="ECO:0000256" key="5">
    <source>
        <dbReference type="ARBA" id="ARBA00022840"/>
    </source>
</evidence>
<reference evidence="7" key="1">
    <citation type="submission" date="2021-02" db="EMBL/GenBank/DDBJ databases">
        <title>Strain Y2R2, a novel species of the genus Halomonas.</title>
        <authorList>
            <person name="Huang H."/>
        </authorList>
    </citation>
    <scope>NUCLEOTIDE SEQUENCE</scope>
    <source>
        <strain evidence="7">Y2R2</strain>
    </source>
</reference>
<organism evidence="7 8">
    <name type="scientific">Halomonas binhaiensis</name>
    <dbReference type="NCBI Taxonomy" id="2562282"/>
    <lineage>
        <taxon>Bacteria</taxon>
        <taxon>Pseudomonadati</taxon>
        <taxon>Pseudomonadota</taxon>
        <taxon>Gammaproteobacteria</taxon>
        <taxon>Oceanospirillales</taxon>
        <taxon>Halomonadaceae</taxon>
        <taxon>Halomonas</taxon>
    </lineage>
</organism>
<evidence type="ECO:0000259" key="6">
    <source>
        <dbReference type="PROSITE" id="PS50011"/>
    </source>
</evidence>
<dbReference type="PROSITE" id="PS00108">
    <property type="entry name" value="PROTEIN_KINASE_ST"/>
    <property type="match status" value="1"/>
</dbReference>
<dbReference type="Gene3D" id="1.10.510.10">
    <property type="entry name" value="Transferase(Phosphotransferase) domain 1"/>
    <property type="match status" value="1"/>
</dbReference>
<keyword evidence="4 7" id="KW-0418">Kinase</keyword>
<dbReference type="GO" id="GO:0004674">
    <property type="term" value="F:protein serine/threonine kinase activity"/>
    <property type="evidence" value="ECO:0007669"/>
    <property type="project" value="UniProtKB-EC"/>
</dbReference>
<evidence type="ECO:0000313" key="8">
    <source>
        <dbReference type="Proteomes" id="UP000324285"/>
    </source>
</evidence>
<evidence type="ECO:0000256" key="1">
    <source>
        <dbReference type="ARBA" id="ARBA00012513"/>
    </source>
</evidence>
<dbReference type="AlphaFoldDB" id="A0A5C1NKT2"/>
<keyword evidence="8" id="KW-1185">Reference proteome</keyword>
<dbReference type="EC" id="2.7.11.1" evidence="1"/>
<keyword evidence="2" id="KW-0808">Transferase</keyword>
<keyword evidence="3" id="KW-0547">Nucleotide-binding</keyword>
<dbReference type="KEGG" id="hbh:E4T21_14970"/>